<dbReference type="Proteomes" id="UP001629392">
    <property type="component" value="Unassembled WGS sequence"/>
</dbReference>
<dbReference type="Pfam" id="PF13609">
    <property type="entry name" value="Porin_4"/>
    <property type="match status" value="1"/>
</dbReference>
<feature type="domain" description="Porin" evidence="12">
    <location>
        <begin position="8"/>
        <end position="322"/>
    </location>
</feature>
<keyword evidence="10" id="KW-0998">Cell outer membrane</keyword>
<dbReference type="InterPro" id="IPR033900">
    <property type="entry name" value="Gram_neg_porin_domain"/>
</dbReference>
<dbReference type="EMBL" id="JAQQCL010000020">
    <property type="protein sequence ID" value="MFM0719432.1"/>
    <property type="molecule type" value="Genomic_DNA"/>
</dbReference>
<feature type="chain" id="PRO_5047149997" evidence="11">
    <location>
        <begin position="21"/>
        <end position="359"/>
    </location>
</feature>
<organism evidence="13 14">
    <name type="scientific">Paraburkholderia strydomiana</name>
    <dbReference type="NCBI Taxonomy" id="1245417"/>
    <lineage>
        <taxon>Bacteria</taxon>
        <taxon>Pseudomonadati</taxon>
        <taxon>Pseudomonadota</taxon>
        <taxon>Betaproteobacteria</taxon>
        <taxon>Burkholderiales</taxon>
        <taxon>Burkholderiaceae</taxon>
        <taxon>Paraburkholderia</taxon>
    </lineage>
</organism>
<dbReference type="CDD" id="cd00342">
    <property type="entry name" value="gram_neg_porins"/>
    <property type="match status" value="1"/>
</dbReference>
<evidence type="ECO:0000256" key="1">
    <source>
        <dbReference type="ARBA" id="ARBA00004571"/>
    </source>
</evidence>
<evidence type="ECO:0000256" key="10">
    <source>
        <dbReference type="ARBA" id="ARBA00023237"/>
    </source>
</evidence>
<keyword evidence="8" id="KW-0626">Porin</keyword>
<evidence type="ECO:0000256" key="5">
    <source>
        <dbReference type="ARBA" id="ARBA00022692"/>
    </source>
</evidence>
<protein>
    <submittedName>
        <fullName evidence="13">Porin</fullName>
    </submittedName>
</protein>
<comment type="subunit">
    <text evidence="2">Homotrimer.</text>
</comment>
<dbReference type="PANTHER" id="PTHR34501">
    <property type="entry name" value="PROTEIN YDDL-RELATED"/>
    <property type="match status" value="1"/>
</dbReference>
<comment type="caution">
    <text evidence="13">The sequence shown here is derived from an EMBL/GenBank/DDBJ whole genome shotgun (WGS) entry which is preliminary data.</text>
</comment>
<keyword evidence="3" id="KW-0813">Transport</keyword>
<dbReference type="SUPFAM" id="SSF56935">
    <property type="entry name" value="Porins"/>
    <property type="match status" value="1"/>
</dbReference>
<keyword evidence="9" id="KW-0472">Membrane</keyword>
<dbReference type="InterPro" id="IPR050298">
    <property type="entry name" value="Gram-neg_bact_OMP"/>
</dbReference>
<accession>A0ABW9EK08</accession>
<dbReference type="RefSeq" id="WP_408155457.1">
    <property type="nucleotide sequence ID" value="NZ_JAQQCL010000020.1"/>
</dbReference>
<evidence type="ECO:0000256" key="3">
    <source>
        <dbReference type="ARBA" id="ARBA00022448"/>
    </source>
</evidence>
<keyword evidence="4" id="KW-1134">Transmembrane beta strand</keyword>
<keyword evidence="7" id="KW-0406">Ion transport</keyword>
<evidence type="ECO:0000256" key="9">
    <source>
        <dbReference type="ARBA" id="ARBA00023136"/>
    </source>
</evidence>
<name>A0ABW9EK08_9BURK</name>
<evidence type="ECO:0000256" key="7">
    <source>
        <dbReference type="ARBA" id="ARBA00023065"/>
    </source>
</evidence>
<keyword evidence="5" id="KW-0812">Transmembrane</keyword>
<proteinExistence type="predicted"/>
<evidence type="ECO:0000256" key="2">
    <source>
        <dbReference type="ARBA" id="ARBA00011233"/>
    </source>
</evidence>
<evidence type="ECO:0000259" key="12">
    <source>
        <dbReference type="Pfam" id="PF13609"/>
    </source>
</evidence>
<sequence length="359" mass="37490">MQWRRFALLSAAVLPIGSHAQSSSLTIYGVLDAGISHISNVKGYASTSADSGIWQAGRFGFLGRENLGGGNSAIFRLESGVNPTTGTAGTSSSFFNRQSYVGLEGSYGTVTLGRQYDFLYVTSLPLGAELFGGPIVAGVMGGPGGTGGSIGPIDVHFGGYRYDNTVKWSKAWGPVTVGYMHGLSGAAAGSDTSTRMDSALLAYRSGPFSLGVAWTQDHLGTAQSGNTANRVLGVKAQYKIGDFTLLGNFADASSRYSPARNQPLEFGVDYRINVATHIGVALEQAVVTNAAGVGTRLRQVTMGANYALSKRTLLYAIAALNKSADARVYRGFVGLPGGAVAPSSNDTQSAFRIGMITFF</sequence>
<evidence type="ECO:0000256" key="4">
    <source>
        <dbReference type="ARBA" id="ARBA00022452"/>
    </source>
</evidence>
<dbReference type="PANTHER" id="PTHR34501:SF9">
    <property type="entry name" value="MAJOR OUTER MEMBRANE PROTEIN P.IA"/>
    <property type="match status" value="1"/>
</dbReference>
<evidence type="ECO:0000313" key="14">
    <source>
        <dbReference type="Proteomes" id="UP001629392"/>
    </source>
</evidence>
<gene>
    <name evidence="13" type="ORF">PQQ73_24190</name>
</gene>
<keyword evidence="14" id="KW-1185">Reference proteome</keyword>
<comment type="subcellular location">
    <subcellularLocation>
        <location evidence="1">Cell outer membrane</location>
        <topology evidence="1">Multi-pass membrane protein</topology>
    </subcellularLocation>
</comment>
<dbReference type="Gene3D" id="2.40.160.10">
    <property type="entry name" value="Porin"/>
    <property type="match status" value="1"/>
</dbReference>
<evidence type="ECO:0000256" key="6">
    <source>
        <dbReference type="ARBA" id="ARBA00022729"/>
    </source>
</evidence>
<evidence type="ECO:0000313" key="13">
    <source>
        <dbReference type="EMBL" id="MFM0719432.1"/>
    </source>
</evidence>
<feature type="signal peptide" evidence="11">
    <location>
        <begin position="1"/>
        <end position="20"/>
    </location>
</feature>
<reference evidence="13 14" key="1">
    <citation type="journal article" date="2024" name="Chem. Sci.">
        <title>Discovery of megapolipeptins by genome mining of a Burkholderiales bacteria collection.</title>
        <authorList>
            <person name="Paulo B.S."/>
            <person name="Recchia M.J.J."/>
            <person name="Lee S."/>
            <person name="Fergusson C.H."/>
            <person name="Romanowski S.B."/>
            <person name="Hernandez A."/>
            <person name="Krull N."/>
            <person name="Liu D.Y."/>
            <person name="Cavanagh H."/>
            <person name="Bos A."/>
            <person name="Gray C.A."/>
            <person name="Murphy B.T."/>
            <person name="Linington R.G."/>
            <person name="Eustaquio A.S."/>
        </authorList>
    </citation>
    <scope>NUCLEOTIDE SEQUENCE [LARGE SCALE GENOMIC DNA]</scope>
    <source>
        <strain evidence="13 14">RL17-350-BIC-E</strain>
    </source>
</reference>
<evidence type="ECO:0000256" key="8">
    <source>
        <dbReference type="ARBA" id="ARBA00023114"/>
    </source>
</evidence>
<keyword evidence="6 11" id="KW-0732">Signal</keyword>
<dbReference type="InterPro" id="IPR023614">
    <property type="entry name" value="Porin_dom_sf"/>
</dbReference>
<evidence type="ECO:0000256" key="11">
    <source>
        <dbReference type="SAM" id="SignalP"/>
    </source>
</evidence>